<feature type="transmembrane region" description="Helical" evidence="9">
    <location>
        <begin position="1752"/>
        <end position="1777"/>
    </location>
</feature>
<feature type="transmembrane region" description="Helical" evidence="9">
    <location>
        <begin position="1314"/>
        <end position="1343"/>
    </location>
</feature>
<evidence type="ECO:0000259" key="10">
    <source>
        <dbReference type="Pfam" id="PF13962"/>
    </source>
</evidence>
<keyword evidence="12" id="KW-1185">Reference proteome</keyword>
<feature type="repeat" description="ANK" evidence="7">
    <location>
        <begin position="143"/>
        <end position="165"/>
    </location>
</feature>
<dbReference type="PANTHER" id="PTHR24186">
    <property type="entry name" value="PROTEIN PHOSPHATASE 1 REGULATORY SUBUNIT"/>
    <property type="match status" value="1"/>
</dbReference>
<dbReference type="InterPro" id="IPR026961">
    <property type="entry name" value="PGG_dom"/>
</dbReference>
<keyword evidence="3" id="KW-0677">Repeat</keyword>
<feature type="repeat" description="ANK" evidence="7">
    <location>
        <begin position="929"/>
        <end position="950"/>
    </location>
</feature>
<accession>A0AA88QTS2</accession>
<name>A0AA88QTS2_9ASTE</name>
<keyword evidence="2 9" id="KW-0812">Transmembrane</keyword>
<feature type="repeat" description="ANK" evidence="7">
    <location>
        <begin position="963"/>
        <end position="995"/>
    </location>
</feature>
<keyword evidence="4 9" id="KW-1133">Transmembrane helix</keyword>
<feature type="domain" description="PGG" evidence="10">
    <location>
        <begin position="316"/>
        <end position="435"/>
    </location>
</feature>
<feature type="repeat" description="ANK" evidence="7">
    <location>
        <begin position="75"/>
        <end position="107"/>
    </location>
</feature>
<feature type="domain" description="PGG" evidence="10">
    <location>
        <begin position="1656"/>
        <end position="1775"/>
    </location>
</feature>
<dbReference type="Gene3D" id="1.25.40.20">
    <property type="entry name" value="Ankyrin repeat-containing domain"/>
    <property type="match status" value="5"/>
</dbReference>
<evidence type="ECO:0000256" key="1">
    <source>
        <dbReference type="ARBA" id="ARBA00004141"/>
    </source>
</evidence>
<feature type="repeat" description="ANK" evidence="7">
    <location>
        <begin position="1433"/>
        <end position="1465"/>
    </location>
</feature>
<feature type="transmembrane region" description="Helical" evidence="9">
    <location>
        <begin position="1285"/>
        <end position="1308"/>
    </location>
</feature>
<evidence type="ECO:0000256" key="2">
    <source>
        <dbReference type="ARBA" id="ARBA00022692"/>
    </source>
</evidence>
<feature type="transmembrane region" description="Helical" evidence="9">
    <location>
        <begin position="414"/>
        <end position="433"/>
    </location>
</feature>
<feature type="domain" description="PGG" evidence="10">
    <location>
        <begin position="1138"/>
        <end position="1226"/>
    </location>
</feature>
<dbReference type="InterPro" id="IPR002110">
    <property type="entry name" value="Ankyrin_rpt"/>
</dbReference>
<proteinExistence type="predicted"/>
<organism evidence="11 12">
    <name type="scientific">Escallonia rubra</name>
    <dbReference type="NCBI Taxonomy" id="112253"/>
    <lineage>
        <taxon>Eukaryota</taxon>
        <taxon>Viridiplantae</taxon>
        <taxon>Streptophyta</taxon>
        <taxon>Embryophyta</taxon>
        <taxon>Tracheophyta</taxon>
        <taxon>Spermatophyta</taxon>
        <taxon>Magnoliopsida</taxon>
        <taxon>eudicotyledons</taxon>
        <taxon>Gunneridae</taxon>
        <taxon>Pentapetalae</taxon>
        <taxon>asterids</taxon>
        <taxon>campanulids</taxon>
        <taxon>Escalloniales</taxon>
        <taxon>Escalloniaceae</taxon>
        <taxon>Escallonia</taxon>
    </lineage>
</organism>
<dbReference type="EMBL" id="JAVXUO010002134">
    <property type="protein sequence ID" value="KAK2975952.1"/>
    <property type="molecule type" value="Genomic_DNA"/>
</dbReference>
<dbReference type="PANTHER" id="PTHR24186:SF37">
    <property type="entry name" value="PGG DOMAIN-CONTAINING PROTEIN"/>
    <property type="match status" value="1"/>
</dbReference>
<evidence type="ECO:0000256" key="8">
    <source>
        <dbReference type="SAM" id="MobiDB-lite"/>
    </source>
</evidence>
<dbReference type="Pfam" id="PF13962">
    <property type="entry name" value="PGG"/>
    <property type="match status" value="5"/>
</dbReference>
<feature type="repeat" description="ANK" evidence="7">
    <location>
        <begin position="504"/>
        <end position="525"/>
    </location>
</feature>
<feature type="non-terminal residue" evidence="11">
    <location>
        <position position="1854"/>
    </location>
</feature>
<feature type="transmembrane region" description="Helical" evidence="9">
    <location>
        <begin position="323"/>
        <end position="341"/>
    </location>
</feature>
<feature type="region of interest" description="Disordered" evidence="8">
    <location>
        <begin position="1610"/>
        <end position="1632"/>
    </location>
</feature>
<evidence type="ECO:0000256" key="5">
    <source>
        <dbReference type="ARBA" id="ARBA00023043"/>
    </source>
</evidence>
<feature type="transmembrane region" description="Helical" evidence="9">
    <location>
        <begin position="739"/>
        <end position="763"/>
    </location>
</feature>
<feature type="repeat" description="ANK" evidence="7">
    <location>
        <begin position="565"/>
        <end position="597"/>
    </location>
</feature>
<feature type="region of interest" description="Disordered" evidence="8">
    <location>
        <begin position="1066"/>
        <end position="1094"/>
    </location>
</feature>
<feature type="transmembrane region" description="Helical" evidence="9">
    <location>
        <begin position="1144"/>
        <end position="1163"/>
    </location>
</feature>
<dbReference type="PROSITE" id="PS50088">
    <property type="entry name" value="ANK_REPEAT"/>
    <property type="match status" value="10"/>
</dbReference>
<feature type="transmembrane region" description="Helical" evidence="9">
    <location>
        <begin position="380"/>
        <end position="402"/>
    </location>
</feature>
<feature type="repeat" description="ANK" evidence="7">
    <location>
        <begin position="895"/>
        <end position="916"/>
    </location>
</feature>
<dbReference type="PROSITE" id="PS50297">
    <property type="entry name" value="ANK_REP_REGION"/>
    <property type="match status" value="8"/>
</dbReference>
<evidence type="ECO:0000256" key="7">
    <source>
        <dbReference type="PROSITE-ProRule" id="PRU00023"/>
    </source>
</evidence>
<gene>
    <name evidence="11" type="ORF">RJ640_012983</name>
</gene>
<dbReference type="InterPro" id="IPR036770">
    <property type="entry name" value="Ankyrin_rpt-contain_sf"/>
</dbReference>
<feature type="region of interest" description="Disordered" evidence="8">
    <location>
        <begin position="287"/>
        <end position="312"/>
    </location>
</feature>
<sequence length="1854" mass="206258">HLREKMESVLSEAAVNGSVSSLLQLLKEDPLVLDRTIVSCIAETPLHTAAMLGHVEFVAEVLSHKPELAAELDSLGNSPLHLAAAKGHVEVARRLLAADPEMGLVRNLDGRAAAHVAAAKGRAGVLAELVQVVPESTRVLTDRGETALHLCVKHGRLEAMKVLLDQVVERDGEVVNWKDCEGNSVLHIAVAKKQIEIDELADSKLEFGMHRLITELELARGINLKMIVKFLLSTIGVEVNVLNSSSFTALDILLQSPRDLRDMDIEDLLRCSGALTVKNLHLITNDSTPQAFPQTPRRLSSQESKSEMPQVKHHTDWFGRKRSALMVVASLIATVAFQAALTPPGGVWQDDYQVDSDGKPVDDPHTVGESIMAYREPFQYGQFMIFNTIAFLASLSIILLLVSGLPLRRRRWMWIQMIITWIAITAQVMTYFVSLRNMSPKDNDVQGTLRELMEEDRLTLARISVTNFNETPLHVARLLMLGHAALAKALVGYQPNLVRELDSQGCSPLHLASANGYVEMVKLLLVEDSRVCHTPLHLAVMKGRGDVIKELISAQQQVTRYTLDGSETILHLCVKHNHLEALKRLLELGRDLANAQDHNGNTILHTATTLKQMETMRYLLREPPVVRVNAMNANGFTAMDVIQHMPRDMKSVSVDIRDLLVTARALRAIDLSPVSRATNTATTGDDHDNGITSSLWLIKRPLINPPGGLWQEDKTVNLGGNRTITFNGGTSLMAAHSPYVYEMFVICNTSSFVAALSVVFLVVSGIPLKRRIFAWLLMAVMWVAITFMALTYLLSMTILIPGIFGSIDENWTYDDITSMWKPLIYTAAISVLAWLSLVGVVLLVHICRFLMWITRISVTSFNETPLHVAPMLGHAAFAKALVGYRPNLVRELDSQGCSPLHLASSNGYVEIVKLLLVEDPSVCHVCDQDGRTPLHLAVMKGRGDVIKELILAQEQVTQCTLDRGETILHLCVKHNHLEALKRILESGGDLANVQDHNGNTILRIATALKQMETMKYLLREPPVVRVNALNANGFTALDIIQHMPRDMKSIDIFDLLVAAGAQRAKDLPPESRVTKPATNGDDHDNGINSTNGDDHDNGINSFVLYEHKGLLRRSRMTKRAWWKKMRKLMVNRLKKRHTWLEKKYDALLIAATLIATMAYQAAINPPGGLSQEDQMFDFEGNKTTTFYAGASVMAANYPGVYETFWSYNTSSFVAALIVVLLLVSGLPLKRRFSRGSSSMAYQAALNPPGGLWQDEKTMDLGGNRNITFYAGTSLMAAHYPDLYQTFWIFNTMSFVAAMSVVFLVVSGLPLKRRIFAWLLMAIMWVAITFMTAAYLVSMIVVTPGKFGSIVENWKYDDITSRSHVLLYAAAISVLAWLSLVDKLMEEDPLTLARISVTNFNETPLHVAAMLGHAAFAKALVRYQPNLVRELDSHGCSPLHVASANGYVEIVKMLLMEDSSVCHVRDQDRRTPLHLAVMKGRGDVIRELVSAQEQVTRYTLDRGETILHLCVKHNHLEALKRLVELDGDLANAQDHNGNTILHTATTLKQMETMKYLLREPAIVKVNALNANGFTALDVIQHMPRDIKSVDIRDLLVTAGALRAIDLSPVSRATNPATRGDDHDNGITTSQRSRKRKPAWWKRILKVLQNRLKKQHPWLENWYEALLIAATLIAAMTYQAALSPPGGLSQDDKTVDLGGNNNITFYAGTSLMAANFPISFVIFIIFNTLSFVAAMSVVFLVVSGIPQKRRIFAWLLMAIMWVAITFMTAAYLVSMIVVTPRKSGSIVENWKIDDFNSKWYPLLYGAGMTVAAWLLLVVVVLVVYICRFLLWITRILWKCCRKKRVSSPRSHGESSV</sequence>
<keyword evidence="5 7" id="KW-0040">ANK repeat</keyword>
<dbReference type="GO" id="GO:0005886">
    <property type="term" value="C:plasma membrane"/>
    <property type="evidence" value="ECO:0007669"/>
    <property type="project" value="TreeGrafter"/>
</dbReference>
<comment type="subcellular location">
    <subcellularLocation>
        <location evidence="1">Membrane</location>
        <topology evidence="1">Multi-pass membrane protein</topology>
    </subcellularLocation>
</comment>
<dbReference type="SUPFAM" id="SSF48403">
    <property type="entry name" value="Ankyrin repeat"/>
    <property type="match status" value="4"/>
</dbReference>
<feature type="transmembrane region" description="Helical" evidence="9">
    <location>
        <begin position="1716"/>
        <end position="1740"/>
    </location>
</feature>
<feature type="repeat" description="ANK" evidence="7">
    <location>
        <begin position="1501"/>
        <end position="1533"/>
    </location>
</feature>
<feature type="repeat" description="ANK" evidence="7">
    <location>
        <begin position="1467"/>
        <end position="1489"/>
    </location>
</feature>
<comment type="caution">
    <text evidence="11">The sequence shown here is derived from an EMBL/GenBank/DDBJ whole genome shotgun (WGS) entry which is preliminary data.</text>
</comment>
<keyword evidence="6 9" id="KW-0472">Membrane</keyword>
<evidence type="ECO:0000256" key="4">
    <source>
        <dbReference type="ARBA" id="ARBA00022989"/>
    </source>
</evidence>
<reference evidence="11" key="1">
    <citation type="submission" date="2022-12" db="EMBL/GenBank/DDBJ databases">
        <title>Draft genome assemblies for two species of Escallonia (Escalloniales).</title>
        <authorList>
            <person name="Chanderbali A."/>
            <person name="Dervinis C."/>
            <person name="Anghel I."/>
            <person name="Soltis D."/>
            <person name="Soltis P."/>
            <person name="Zapata F."/>
        </authorList>
    </citation>
    <scope>NUCLEOTIDE SEQUENCE</scope>
    <source>
        <strain evidence="11">UCBG92.1500</strain>
        <tissue evidence="11">Leaf</tissue>
    </source>
</reference>
<evidence type="ECO:0000256" key="9">
    <source>
        <dbReference type="SAM" id="Phobius"/>
    </source>
</evidence>
<dbReference type="Proteomes" id="UP001187471">
    <property type="component" value="Unassembled WGS sequence"/>
</dbReference>
<protein>
    <recommendedName>
        <fullName evidence="10">PGG domain-containing protein</fullName>
    </recommendedName>
</protein>
<evidence type="ECO:0000256" key="3">
    <source>
        <dbReference type="ARBA" id="ARBA00022737"/>
    </source>
</evidence>
<feature type="transmembrane region" description="Helical" evidence="9">
    <location>
        <begin position="1205"/>
        <end position="1228"/>
    </location>
</feature>
<feature type="domain" description="PGG" evidence="10">
    <location>
        <begin position="703"/>
        <end position="798"/>
    </location>
</feature>
<dbReference type="SMART" id="SM00248">
    <property type="entry name" value="ANK"/>
    <property type="match status" value="20"/>
</dbReference>
<feature type="transmembrane region" description="Helical" evidence="9">
    <location>
        <begin position="1797"/>
        <end position="1830"/>
    </location>
</feature>
<feature type="transmembrane region" description="Helical" evidence="9">
    <location>
        <begin position="775"/>
        <end position="804"/>
    </location>
</feature>
<feature type="transmembrane region" description="Helical" evidence="9">
    <location>
        <begin position="1364"/>
        <end position="1384"/>
    </location>
</feature>
<evidence type="ECO:0000256" key="6">
    <source>
        <dbReference type="ARBA" id="ARBA00023136"/>
    </source>
</evidence>
<evidence type="ECO:0000313" key="12">
    <source>
        <dbReference type="Proteomes" id="UP001187471"/>
    </source>
</evidence>
<feature type="domain" description="PGG" evidence="10">
    <location>
        <begin position="1238"/>
        <end position="1340"/>
    </location>
</feature>
<evidence type="ECO:0000313" key="11">
    <source>
        <dbReference type="EMBL" id="KAK2975952.1"/>
    </source>
</evidence>
<feature type="compositionally biased region" description="Polar residues" evidence="8">
    <location>
        <begin position="287"/>
        <end position="303"/>
    </location>
</feature>
<feature type="transmembrane region" description="Helical" evidence="9">
    <location>
        <begin position="1659"/>
        <end position="1679"/>
    </location>
</feature>
<dbReference type="Pfam" id="PF12796">
    <property type="entry name" value="Ank_2"/>
    <property type="match status" value="8"/>
</dbReference>
<feature type="transmembrane region" description="Helical" evidence="9">
    <location>
        <begin position="824"/>
        <end position="847"/>
    </location>
</feature>